<evidence type="ECO:0000313" key="13">
    <source>
        <dbReference type="Proteomes" id="UP000277204"/>
    </source>
</evidence>
<keyword evidence="5 9" id="KW-1133">Transmembrane helix</keyword>
<dbReference type="InterPro" id="IPR000727">
    <property type="entry name" value="T_SNARE_dom"/>
</dbReference>
<keyword evidence="13" id="KW-1185">Reference proteome</keyword>
<dbReference type="Proteomes" id="UP000277204">
    <property type="component" value="Unassembled WGS sequence"/>
</dbReference>
<dbReference type="SUPFAM" id="SSF58038">
    <property type="entry name" value="SNARE fusion complex"/>
    <property type="match status" value="1"/>
</dbReference>
<dbReference type="Gene3D" id="1.20.5.110">
    <property type="match status" value="1"/>
</dbReference>
<sequence>MHSNSCSFMTSRDKYVHSQPKHERIDASANLASSTLKYWPSPVHDDHDRLNLELREKVDGLRSLSIKIGDELRSQNSLLGDMAGAFDRSEGVLRSTMSRLSRMAKQNSSSGLCCYVIVFVCIIFLMCWFILRFL</sequence>
<comment type="subcellular location">
    <subcellularLocation>
        <location evidence="8">Endomembrane system</location>
        <topology evidence="8">Single-pass type IV membrane protein</topology>
    </subcellularLocation>
    <subcellularLocation>
        <location evidence="1">Golgi apparatus membrane</location>
    </subcellularLocation>
</comment>
<accession>A0A183LFE8</accession>
<dbReference type="GO" id="GO:0015031">
    <property type="term" value="P:protein transport"/>
    <property type="evidence" value="ECO:0007669"/>
    <property type="project" value="UniProtKB-KW"/>
</dbReference>
<evidence type="ECO:0000259" key="10">
    <source>
        <dbReference type="PROSITE" id="PS50192"/>
    </source>
</evidence>
<evidence type="ECO:0000256" key="5">
    <source>
        <dbReference type="ARBA" id="ARBA00022989"/>
    </source>
</evidence>
<evidence type="ECO:0000256" key="2">
    <source>
        <dbReference type="ARBA" id="ARBA00022448"/>
    </source>
</evidence>
<feature type="domain" description="T-SNARE coiled-coil homology" evidence="10">
    <location>
        <begin position="41"/>
        <end position="103"/>
    </location>
</feature>
<dbReference type="STRING" id="48269.A0A183LFE8"/>
<dbReference type="PROSITE" id="PS50192">
    <property type="entry name" value="T_SNARE"/>
    <property type="match status" value="1"/>
</dbReference>
<dbReference type="CDD" id="cd15853">
    <property type="entry name" value="SNARE_Bet1"/>
    <property type="match status" value="1"/>
</dbReference>
<dbReference type="EMBL" id="UZAI01000644">
    <property type="protein sequence ID" value="VDO55214.1"/>
    <property type="molecule type" value="Genomic_DNA"/>
</dbReference>
<dbReference type="AlphaFoldDB" id="A0A183LFE8"/>
<gene>
    <name evidence="11" type="ORF">SMRZ_LOCUS2523</name>
</gene>
<evidence type="ECO:0000256" key="3">
    <source>
        <dbReference type="ARBA" id="ARBA00022692"/>
    </source>
</evidence>
<dbReference type="Proteomes" id="UP000050790">
    <property type="component" value="Unassembled WGS sequence"/>
</dbReference>
<dbReference type="WBParaSite" id="SMRG1_23660.1">
    <property type="protein sequence ID" value="SMRG1_23660.1"/>
    <property type="gene ID" value="SMRG1_23660"/>
</dbReference>
<keyword evidence="4" id="KW-0653">Protein transport</keyword>
<evidence type="ECO:0000256" key="4">
    <source>
        <dbReference type="ARBA" id="ARBA00022927"/>
    </source>
</evidence>
<evidence type="ECO:0000256" key="9">
    <source>
        <dbReference type="SAM" id="Phobius"/>
    </source>
</evidence>
<keyword evidence="6" id="KW-0333">Golgi apparatus</keyword>
<organism evidence="12 14">
    <name type="scientific">Schistosoma margrebowiei</name>
    <dbReference type="NCBI Taxonomy" id="48269"/>
    <lineage>
        <taxon>Eukaryota</taxon>
        <taxon>Metazoa</taxon>
        <taxon>Spiralia</taxon>
        <taxon>Lophotrochozoa</taxon>
        <taxon>Platyhelminthes</taxon>
        <taxon>Trematoda</taxon>
        <taxon>Digenea</taxon>
        <taxon>Strigeidida</taxon>
        <taxon>Schistosomatoidea</taxon>
        <taxon>Schistosomatidae</taxon>
        <taxon>Schistosoma</taxon>
    </lineage>
</organism>
<reference evidence="14" key="2">
    <citation type="submission" date="2023-11" db="UniProtKB">
        <authorList>
            <consortium name="WormBaseParasite"/>
        </authorList>
    </citation>
    <scope>IDENTIFICATION</scope>
</reference>
<evidence type="ECO:0000256" key="6">
    <source>
        <dbReference type="ARBA" id="ARBA00023034"/>
    </source>
</evidence>
<evidence type="ECO:0000256" key="7">
    <source>
        <dbReference type="ARBA" id="ARBA00023136"/>
    </source>
</evidence>
<keyword evidence="3 9" id="KW-0812">Transmembrane</keyword>
<evidence type="ECO:0000256" key="8">
    <source>
        <dbReference type="ARBA" id="ARBA00046280"/>
    </source>
</evidence>
<reference evidence="11 13" key="1">
    <citation type="submission" date="2018-11" db="EMBL/GenBank/DDBJ databases">
        <authorList>
            <consortium name="Pathogen Informatics"/>
        </authorList>
    </citation>
    <scope>NUCLEOTIDE SEQUENCE [LARGE SCALE GENOMIC DNA]</scope>
    <source>
        <strain evidence="11 13">Zambia</strain>
    </source>
</reference>
<evidence type="ECO:0000313" key="11">
    <source>
        <dbReference type="EMBL" id="VDO55214.1"/>
    </source>
</evidence>
<dbReference type="GO" id="GO:0000139">
    <property type="term" value="C:Golgi membrane"/>
    <property type="evidence" value="ECO:0007669"/>
    <property type="project" value="UniProtKB-SubCell"/>
</dbReference>
<evidence type="ECO:0000256" key="1">
    <source>
        <dbReference type="ARBA" id="ARBA00004394"/>
    </source>
</evidence>
<evidence type="ECO:0000313" key="14">
    <source>
        <dbReference type="WBParaSite" id="SMRG1_23660.1"/>
    </source>
</evidence>
<name>A0A183LFE8_9TREM</name>
<dbReference type="PANTHER" id="PTHR12791">
    <property type="entry name" value="GOLGI SNARE BET1-RELATED"/>
    <property type="match status" value="1"/>
</dbReference>
<evidence type="ECO:0000313" key="12">
    <source>
        <dbReference type="Proteomes" id="UP000050790"/>
    </source>
</evidence>
<proteinExistence type="predicted"/>
<dbReference type="InterPro" id="IPR039899">
    <property type="entry name" value="BET1_SNARE"/>
</dbReference>
<feature type="transmembrane region" description="Helical" evidence="9">
    <location>
        <begin position="112"/>
        <end position="131"/>
    </location>
</feature>
<dbReference type="OrthoDB" id="261831at2759"/>
<keyword evidence="2" id="KW-0813">Transport</keyword>
<protein>
    <submittedName>
        <fullName evidence="14">t-SNARE coiled-coil homology domain-containing protein</fullName>
    </submittedName>
</protein>
<keyword evidence="7 9" id="KW-0472">Membrane</keyword>